<feature type="domain" description="Glycosyl transferase family 1" evidence="2">
    <location>
        <begin position="6"/>
        <end position="100"/>
    </location>
</feature>
<protein>
    <submittedName>
        <fullName evidence="3">Glycosyl transferases group 1</fullName>
    </submittedName>
</protein>
<dbReference type="GO" id="GO:0009103">
    <property type="term" value="P:lipopolysaccharide biosynthetic process"/>
    <property type="evidence" value="ECO:0007669"/>
    <property type="project" value="TreeGrafter"/>
</dbReference>
<dbReference type="RefSeq" id="WP_092457177.1">
    <property type="nucleotide sequence ID" value="NZ_FOJI01000019.1"/>
</dbReference>
<dbReference type="Gene3D" id="3.40.50.2000">
    <property type="entry name" value="Glycogen Phosphorylase B"/>
    <property type="match status" value="2"/>
</dbReference>
<dbReference type="GO" id="GO:0016757">
    <property type="term" value="F:glycosyltransferase activity"/>
    <property type="evidence" value="ECO:0007669"/>
    <property type="project" value="InterPro"/>
</dbReference>
<organism evidence="3 4">
    <name type="scientific">[Clostridium] fimetarium</name>
    <dbReference type="NCBI Taxonomy" id="99656"/>
    <lineage>
        <taxon>Bacteria</taxon>
        <taxon>Bacillati</taxon>
        <taxon>Bacillota</taxon>
        <taxon>Clostridia</taxon>
        <taxon>Lachnospirales</taxon>
        <taxon>Lachnospiraceae</taxon>
    </lineage>
</organism>
<dbReference type="Proteomes" id="UP000199701">
    <property type="component" value="Unassembled WGS sequence"/>
</dbReference>
<dbReference type="PANTHER" id="PTHR46401:SF2">
    <property type="entry name" value="GLYCOSYLTRANSFERASE WBBK-RELATED"/>
    <property type="match status" value="1"/>
</dbReference>
<dbReference type="Pfam" id="PF00534">
    <property type="entry name" value="Glycos_transf_1"/>
    <property type="match status" value="1"/>
</dbReference>
<gene>
    <name evidence="3" type="ORF">SAMN05421659_11966</name>
</gene>
<evidence type="ECO:0000256" key="1">
    <source>
        <dbReference type="ARBA" id="ARBA00022679"/>
    </source>
</evidence>
<dbReference type="InterPro" id="IPR001296">
    <property type="entry name" value="Glyco_trans_1"/>
</dbReference>
<accession>A0A1I0RN39</accession>
<dbReference type="STRING" id="99656.SAMN05421659_11966"/>
<keyword evidence="4" id="KW-1185">Reference proteome</keyword>
<dbReference type="SUPFAM" id="SSF53756">
    <property type="entry name" value="UDP-Glycosyltransferase/glycogen phosphorylase"/>
    <property type="match status" value="1"/>
</dbReference>
<proteinExistence type="predicted"/>
<dbReference type="AlphaFoldDB" id="A0A1I0RN39"/>
<dbReference type="PANTHER" id="PTHR46401">
    <property type="entry name" value="GLYCOSYLTRANSFERASE WBBK-RELATED"/>
    <property type="match status" value="1"/>
</dbReference>
<evidence type="ECO:0000259" key="2">
    <source>
        <dbReference type="Pfam" id="PF00534"/>
    </source>
</evidence>
<dbReference type="OrthoDB" id="9771846at2"/>
<keyword evidence="1 3" id="KW-0808">Transferase</keyword>
<sequence length="132" mass="15284">MAKGDERIIFVGFVQEQQLEEMDLNPCIYTLPSDLEGMLLSLLEGMNYGNCCLTSDIGECAEVVEDKAVIFKKSDVYDLREKQQMVCDHPEVVDDYKRKACQFICNKYDWDDVVDKKLRLYMGVRHEGIDDK</sequence>
<dbReference type="EMBL" id="FOJI01000019">
    <property type="protein sequence ID" value="SEW42721.1"/>
    <property type="molecule type" value="Genomic_DNA"/>
</dbReference>
<evidence type="ECO:0000313" key="3">
    <source>
        <dbReference type="EMBL" id="SEW42721.1"/>
    </source>
</evidence>
<reference evidence="3 4" key="1">
    <citation type="submission" date="2016-10" db="EMBL/GenBank/DDBJ databases">
        <authorList>
            <person name="de Groot N.N."/>
        </authorList>
    </citation>
    <scope>NUCLEOTIDE SEQUENCE [LARGE SCALE GENOMIC DNA]</scope>
    <source>
        <strain evidence="3 4">DSM 9179</strain>
    </source>
</reference>
<name>A0A1I0RN39_9FIRM</name>
<evidence type="ECO:0000313" key="4">
    <source>
        <dbReference type="Proteomes" id="UP000199701"/>
    </source>
</evidence>